<keyword evidence="15" id="KW-0844">Vision</keyword>
<dbReference type="PANTHER" id="PTHR24240">
    <property type="entry name" value="OPSIN"/>
    <property type="match status" value="1"/>
</dbReference>
<dbReference type="PRINTS" id="PR00579">
    <property type="entry name" value="RHODOPSIN"/>
</dbReference>
<evidence type="ECO:0000256" key="9">
    <source>
        <dbReference type="ARBA" id="ARBA00023040"/>
    </source>
</evidence>
<comment type="caution">
    <text evidence="22">Lacks conserved residue(s) required for the propagation of feature annotation.</text>
</comment>
<evidence type="ECO:0000256" key="7">
    <source>
        <dbReference type="ARBA" id="ARBA00022989"/>
    </source>
</evidence>
<dbReference type="GO" id="GO:0007601">
    <property type="term" value="P:visual perception"/>
    <property type="evidence" value="ECO:0007669"/>
    <property type="project" value="UniProtKB-KW"/>
</dbReference>
<evidence type="ECO:0000256" key="14">
    <source>
        <dbReference type="ARBA" id="ARBA00023224"/>
    </source>
</evidence>
<keyword evidence="5 22" id="KW-0812">Transmembrane</keyword>
<dbReference type="InterPro" id="IPR019477">
    <property type="entry name" value="Rhodopsin_N"/>
</dbReference>
<keyword evidence="26" id="KW-1185">Reference proteome</keyword>
<feature type="compositionally biased region" description="Low complexity" evidence="23">
    <location>
        <begin position="325"/>
        <end position="340"/>
    </location>
</feature>
<feature type="domain" description="G-protein coupled receptors family 1 profile" evidence="24">
    <location>
        <begin position="96"/>
        <end position="297"/>
    </location>
</feature>
<keyword evidence="20" id="KW-0449">Lipoprotein</keyword>
<dbReference type="PRINTS" id="PR00237">
    <property type="entry name" value="GPCRRHODOPSN"/>
</dbReference>
<feature type="site" description="Plays an important role in the conformation switch to the active conformation" evidence="17">
    <location>
        <position position="104"/>
    </location>
</feature>
<dbReference type="Pfam" id="PF10413">
    <property type="entry name" value="Rhodopsin_N"/>
    <property type="match status" value="1"/>
</dbReference>
<evidence type="ECO:0000256" key="17">
    <source>
        <dbReference type="PIRSR" id="PIRSR600732-2"/>
    </source>
</evidence>
<dbReference type="InterPro" id="IPR000732">
    <property type="entry name" value="Rhodopsin"/>
</dbReference>
<feature type="disulfide bond" evidence="18">
    <location>
        <begin position="101"/>
        <end position="178"/>
    </location>
</feature>
<feature type="region of interest" description="Disordered" evidence="23">
    <location>
        <begin position="320"/>
        <end position="340"/>
    </location>
</feature>
<feature type="transmembrane region" description="Helical" evidence="22">
    <location>
        <begin position="144"/>
        <end position="164"/>
    </location>
</feature>
<feature type="transmembrane region" description="Helical" evidence="22">
    <location>
        <begin position="280"/>
        <end position="300"/>
    </location>
</feature>
<dbReference type="Pfam" id="PF00001">
    <property type="entry name" value="7tm_1"/>
    <property type="match status" value="1"/>
</dbReference>
<dbReference type="InterPro" id="IPR050125">
    <property type="entry name" value="GPCR_opsins"/>
</dbReference>
<dbReference type="InterPro" id="IPR017452">
    <property type="entry name" value="GPCR_Rhodpsn_7TM"/>
</dbReference>
<comment type="similarity">
    <text evidence="22">Belongs to the G-protein coupled receptor 1 family. Opsin subfamily.</text>
</comment>
<evidence type="ECO:0000256" key="5">
    <source>
        <dbReference type="ARBA" id="ARBA00022692"/>
    </source>
</evidence>
<dbReference type="GO" id="GO:0007602">
    <property type="term" value="P:phototransduction"/>
    <property type="evidence" value="ECO:0007669"/>
    <property type="project" value="UniProtKB-KW"/>
</dbReference>
<feature type="modified residue" description="N6-(retinylidene)lysine" evidence="21">
    <location>
        <position position="287"/>
    </location>
</feature>
<dbReference type="PROSITE" id="PS00238">
    <property type="entry name" value="OPSIN"/>
    <property type="match status" value="1"/>
</dbReference>
<dbReference type="GO" id="GO:0004930">
    <property type="term" value="F:G protein-coupled receptor activity"/>
    <property type="evidence" value="ECO:0007669"/>
    <property type="project" value="UniProtKB-KW"/>
</dbReference>
<feature type="glycosylation site" description="N-linked (GlcNAc...) asparagine" evidence="19">
    <location>
        <position position="15"/>
    </location>
</feature>
<comment type="subcellular location">
    <subcellularLocation>
        <location evidence="1 22">Membrane</location>
        <topology evidence="1 22">Multi-pass membrane protein</topology>
    </subcellularLocation>
</comment>
<dbReference type="Gene3D" id="1.20.1070.10">
    <property type="entry name" value="Rhodopsin 7-helix transmembrane proteins"/>
    <property type="match status" value="1"/>
</dbReference>
<dbReference type="PROSITE" id="PS50262">
    <property type="entry name" value="G_PROTEIN_RECEP_F1_2"/>
    <property type="match status" value="1"/>
</dbReference>
<accession>A0A8C1KQR9</accession>
<keyword evidence="3" id="KW-0597">Phosphoprotein</keyword>
<evidence type="ECO:0000256" key="21">
    <source>
        <dbReference type="PIRSR" id="PIRSR600732-50"/>
    </source>
</evidence>
<feature type="transmembrane region" description="Helical" evidence="22">
    <location>
        <begin position="245"/>
        <end position="268"/>
    </location>
</feature>
<keyword evidence="2 22" id="KW-0600">Photoreceptor protein</keyword>
<reference evidence="25" key="1">
    <citation type="submission" date="2025-08" db="UniProtKB">
        <authorList>
            <consortium name="Ensembl"/>
        </authorList>
    </citation>
    <scope>IDENTIFICATION</scope>
</reference>
<evidence type="ECO:0000256" key="16">
    <source>
        <dbReference type="PIRSR" id="PIRSR600732-1"/>
    </source>
</evidence>
<dbReference type="Ensembl" id="ENSCCRT00010056144.1">
    <property type="protein sequence ID" value="ENSCCRP00010051235.1"/>
    <property type="gene ID" value="ENSCCRG00010021604.1"/>
</dbReference>
<feature type="glycosylation site" description="N-linked (GlcNAc...) asparagine" evidence="19">
    <location>
        <position position="2"/>
    </location>
</feature>
<dbReference type="InterPro" id="IPR001760">
    <property type="entry name" value="Opsin"/>
</dbReference>
<comment type="PTM">
    <text evidence="21">Contains one covalently linked retinal chromophore.</text>
</comment>
<evidence type="ECO:0000256" key="2">
    <source>
        <dbReference type="ARBA" id="ARBA00022543"/>
    </source>
</evidence>
<keyword evidence="13 19" id="KW-0325">Glycoprotein</keyword>
<dbReference type="PROSITE" id="PS00237">
    <property type="entry name" value="G_PROTEIN_RECEP_F1_1"/>
    <property type="match status" value="1"/>
</dbReference>
<feature type="transmembrane region" description="Helical" evidence="22">
    <location>
        <begin position="194"/>
        <end position="214"/>
    </location>
</feature>
<keyword evidence="6 21" id="KW-0681">Retinal protein</keyword>
<dbReference type="SUPFAM" id="SSF81321">
    <property type="entry name" value="Family A G protein-coupled receptor-like"/>
    <property type="match status" value="1"/>
</dbReference>
<dbReference type="InterPro" id="IPR000276">
    <property type="entry name" value="GPCR_Rhodpsn"/>
</dbReference>
<protein>
    <recommendedName>
        <fullName evidence="22">Rhodopsin</fullName>
    </recommendedName>
</protein>
<evidence type="ECO:0000313" key="26">
    <source>
        <dbReference type="Proteomes" id="UP000694427"/>
    </source>
</evidence>
<evidence type="ECO:0000256" key="1">
    <source>
        <dbReference type="ARBA" id="ARBA00004141"/>
    </source>
</evidence>
<feature type="binding site" evidence="16">
    <location>
        <position position="192"/>
    </location>
    <ligand>
        <name>Zn(2+)</name>
        <dbReference type="ChEBI" id="CHEBI:29105"/>
    </ligand>
</feature>
<evidence type="ECO:0000256" key="11">
    <source>
        <dbReference type="ARBA" id="ARBA00023157"/>
    </source>
</evidence>
<proteinExistence type="inferred from homology"/>
<feature type="transmembrane region" description="Helical" evidence="22">
    <location>
        <begin position="105"/>
        <end position="124"/>
    </location>
</feature>
<keyword evidence="4 22" id="KW-0716">Sensory transduction</keyword>
<feature type="lipid moiety-binding region" description="S-palmitoyl cysteine" evidence="20">
    <location>
        <position position="314"/>
    </location>
</feature>
<evidence type="ECO:0000256" key="3">
    <source>
        <dbReference type="ARBA" id="ARBA00022553"/>
    </source>
</evidence>
<reference evidence="25" key="2">
    <citation type="submission" date="2025-09" db="UniProtKB">
        <authorList>
            <consortium name="Ensembl"/>
        </authorList>
    </citation>
    <scope>IDENTIFICATION</scope>
</reference>
<organism evidence="25 26">
    <name type="scientific">Cyprinus carpio</name>
    <name type="common">Common carp</name>
    <dbReference type="NCBI Taxonomy" id="7962"/>
    <lineage>
        <taxon>Eukaryota</taxon>
        <taxon>Metazoa</taxon>
        <taxon>Chordata</taxon>
        <taxon>Craniata</taxon>
        <taxon>Vertebrata</taxon>
        <taxon>Euteleostomi</taxon>
        <taxon>Actinopterygii</taxon>
        <taxon>Neopterygii</taxon>
        <taxon>Teleostei</taxon>
        <taxon>Ostariophysi</taxon>
        <taxon>Cypriniformes</taxon>
        <taxon>Cyprinidae</taxon>
        <taxon>Cyprininae</taxon>
        <taxon>Cyprinus</taxon>
    </lineage>
</organism>
<keyword evidence="10 22" id="KW-0472">Membrane</keyword>
<dbReference type="Proteomes" id="UP000694427">
    <property type="component" value="Unplaced"/>
</dbReference>
<evidence type="ECO:0000256" key="23">
    <source>
        <dbReference type="SAM" id="MobiDB-lite"/>
    </source>
</evidence>
<dbReference type="InterPro" id="IPR027430">
    <property type="entry name" value="Retinal_BS"/>
</dbReference>
<dbReference type="GO" id="GO:0009881">
    <property type="term" value="F:photoreceptor activity"/>
    <property type="evidence" value="ECO:0007669"/>
    <property type="project" value="UniProtKB-KW"/>
</dbReference>
<evidence type="ECO:0000313" key="25">
    <source>
        <dbReference type="Ensembl" id="ENSCCRP00010051235.1"/>
    </source>
</evidence>
<evidence type="ECO:0000256" key="12">
    <source>
        <dbReference type="ARBA" id="ARBA00023170"/>
    </source>
</evidence>
<evidence type="ECO:0000256" key="15">
    <source>
        <dbReference type="ARBA" id="ARBA00023305"/>
    </source>
</evidence>
<keyword evidence="11 18" id="KW-1015">Disulfide bond</keyword>
<evidence type="ECO:0000256" key="13">
    <source>
        <dbReference type="ARBA" id="ARBA00023180"/>
    </source>
</evidence>
<evidence type="ECO:0000256" key="6">
    <source>
        <dbReference type="ARBA" id="ARBA00022925"/>
    </source>
</evidence>
<evidence type="ECO:0000256" key="10">
    <source>
        <dbReference type="ARBA" id="ARBA00023136"/>
    </source>
</evidence>
<dbReference type="PRINTS" id="PR00238">
    <property type="entry name" value="OPSIN"/>
</dbReference>
<keyword evidence="9 22" id="KW-0297">G-protein coupled receptor</keyword>
<keyword evidence="12 22" id="KW-0675">Receptor</keyword>
<dbReference type="FunFam" id="1.20.1070.10:FF:000018">
    <property type="entry name" value="Rhodopsin"/>
    <property type="match status" value="1"/>
</dbReference>
<name>A0A8C1KQR9_CYPCA</name>
<evidence type="ECO:0000256" key="22">
    <source>
        <dbReference type="RuleBase" id="RU004951"/>
    </source>
</evidence>
<evidence type="ECO:0000256" key="19">
    <source>
        <dbReference type="PIRSR" id="PIRSR600732-4"/>
    </source>
</evidence>
<dbReference type="AlphaFoldDB" id="A0A8C1KQR9"/>
<sequence>MNGTEGNNFYIPLSNRTGLVRSPFEYPQYYLAEPWQFKVLAIYIFFLICLGLPINGLSPVPAQPLTSTPSALSVAGTDRSGPTLCLGTAALGLVALGPTGCAIEGFMATLGGQIALWSLVVLAIERYIVVCKPMGSFKFSTKHALAGIAFTWIMAFSCAAPPLVGWSRYIPEGMQCSCGPDYYTLNPEYNNESYVIYMFVCHFILPVTIIFFTYGRLVCTVKAAAAQQQDSASTQKAEREVTKMVILMVLGFLVAWTPYATVAAWIFFNKGSAFSAQFMAIPAFFSKSSSIFNPIIYVLLNKQFRSCMLTTLFCGKNPLGDEESSTVSTSKTEVSSVSPA</sequence>
<keyword evidence="8 21" id="KW-0157">Chromophore</keyword>
<keyword evidence="16" id="KW-0862">Zinc</keyword>
<evidence type="ECO:0000259" key="24">
    <source>
        <dbReference type="PROSITE" id="PS50262"/>
    </source>
</evidence>
<evidence type="ECO:0000256" key="4">
    <source>
        <dbReference type="ARBA" id="ARBA00022606"/>
    </source>
</evidence>
<evidence type="ECO:0000256" key="20">
    <source>
        <dbReference type="PIRSR" id="PIRSR600732-5"/>
    </source>
</evidence>
<keyword evidence="7 22" id="KW-1133">Transmembrane helix</keyword>
<dbReference type="GO" id="GO:0016020">
    <property type="term" value="C:membrane"/>
    <property type="evidence" value="ECO:0007669"/>
    <property type="project" value="UniProtKB-SubCell"/>
</dbReference>
<keyword evidence="14 22" id="KW-0807">Transducer</keyword>
<evidence type="ECO:0000256" key="18">
    <source>
        <dbReference type="PIRSR" id="PIRSR600732-3"/>
    </source>
</evidence>
<feature type="transmembrane region" description="Helical" evidence="22">
    <location>
        <begin position="40"/>
        <end position="60"/>
    </location>
</feature>
<keyword evidence="16" id="KW-0479">Metal-binding</keyword>
<dbReference type="GO" id="GO:0046872">
    <property type="term" value="F:metal ion binding"/>
    <property type="evidence" value="ECO:0007669"/>
    <property type="project" value="UniProtKB-KW"/>
</dbReference>
<evidence type="ECO:0000256" key="8">
    <source>
        <dbReference type="ARBA" id="ARBA00022991"/>
    </source>
</evidence>